<feature type="region of interest" description="Disordered" evidence="4">
    <location>
        <begin position="504"/>
        <end position="588"/>
    </location>
</feature>
<proteinExistence type="inferred from homology"/>
<comment type="similarity">
    <text evidence="2">Belongs to the IQD family.</text>
</comment>
<organism evidence="6">
    <name type="scientific">Ananas comosus var. bracteatus</name>
    <name type="common">red pineapple</name>
    <dbReference type="NCBI Taxonomy" id="296719"/>
    <lineage>
        <taxon>Eukaryota</taxon>
        <taxon>Viridiplantae</taxon>
        <taxon>Streptophyta</taxon>
        <taxon>Embryophyta</taxon>
        <taxon>Tracheophyta</taxon>
        <taxon>Spermatophyta</taxon>
        <taxon>Magnoliopsida</taxon>
        <taxon>Liliopsida</taxon>
        <taxon>Poales</taxon>
        <taxon>Bromeliaceae</taxon>
        <taxon>Bromelioideae</taxon>
        <taxon>Ananas</taxon>
    </lineage>
</organism>
<dbReference type="PROSITE" id="PS50096">
    <property type="entry name" value="IQ"/>
    <property type="match status" value="1"/>
</dbReference>
<feature type="region of interest" description="Disordered" evidence="4">
    <location>
        <begin position="466"/>
        <end position="486"/>
    </location>
</feature>
<accession>A0A6V7QTX4</accession>
<evidence type="ECO:0000256" key="2">
    <source>
        <dbReference type="ARBA" id="ARBA00024341"/>
    </source>
</evidence>
<dbReference type="Pfam" id="PF13178">
    <property type="entry name" value="DUF4005"/>
    <property type="match status" value="1"/>
</dbReference>
<gene>
    <name evidence="6" type="ORF">CB5_LOCUS29810</name>
</gene>
<evidence type="ECO:0000313" key="6">
    <source>
        <dbReference type="EMBL" id="CAD1846599.1"/>
    </source>
</evidence>
<feature type="domain" description="DUF4005" evidence="5">
    <location>
        <begin position="522"/>
        <end position="580"/>
    </location>
</feature>
<dbReference type="Pfam" id="PF00612">
    <property type="entry name" value="IQ"/>
    <property type="match status" value="2"/>
</dbReference>
<dbReference type="PANTHER" id="PTHR32295">
    <property type="entry name" value="IQ-DOMAIN 5-RELATED"/>
    <property type="match status" value="1"/>
</dbReference>
<feature type="region of interest" description="Disordered" evidence="4">
    <location>
        <begin position="228"/>
        <end position="288"/>
    </location>
</feature>
<dbReference type="InterPro" id="IPR025064">
    <property type="entry name" value="DUF4005"/>
</dbReference>
<keyword evidence="1" id="KW-0112">Calmodulin-binding</keyword>
<dbReference type="GO" id="GO:0005516">
    <property type="term" value="F:calmodulin binding"/>
    <property type="evidence" value="ECO:0007669"/>
    <property type="project" value="UniProtKB-KW"/>
</dbReference>
<evidence type="ECO:0000256" key="4">
    <source>
        <dbReference type="SAM" id="MobiDB-lite"/>
    </source>
</evidence>
<name>A0A6V7QTX4_ANACO</name>
<protein>
    <recommendedName>
        <fullName evidence="5">DUF4005 domain-containing protein</fullName>
    </recommendedName>
</protein>
<reference evidence="6" key="1">
    <citation type="submission" date="2020-07" db="EMBL/GenBank/DDBJ databases">
        <authorList>
            <person name="Lin J."/>
        </authorList>
    </citation>
    <scope>NUCLEOTIDE SEQUENCE</scope>
</reference>
<evidence type="ECO:0000256" key="3">
    <source>
        <dbReference type="ARBA" id="ARBA00024378"/>
    </source>
</evidence>
<dbReference type="AlphaFoldDB" id="A0A6V7QTX4"/>
<dbReference type="EMBL" id="CAJEUB010000020">
    <property type="protein sequence ID" value="CAD1846599.1"/>
    <property type="molecule type" value="Genomic_DNA"/>
</dbReference>
<sequence length="630" mass="69520">MAGSRGGGRSSSDEIEQPKRASSEKRRWSFHKTFSRQQQLSNTVKSETHYAYCDKEFRQSNTASFSSVEDTEKLPNSVVDGAHLTASATATAEENLSDNEAIIIQCTIRRCLAQKELQKIKNVVTLQAVIRGYLERRQAVETLRRLLSVVKIQDFVRAKILNLQVSRTPNHASFTIKKVYSNMFARQLLESMLKTKAIYRSCDPSNPNSTWQWCKRWMSITSCNSNLPPTKEIESQKEVEDENIGAKGVKENSDSASKQASSQADDSSELLPNYNSQKRASKSSSCIPHETGGKLTSLGSGKAHNPAFAAAQLKFKELSSAQSGNKSESKSVHSRGNSQTQIKELENSGSQNLGAPTAASECNTEISISSTFDSPDGSDGDGGAIVLEIKSLEENRNDGEYSHKVMTNTDMEKLLSNSDEYQQQILEENGKDLSSKRLETVDSSTNDQLNQLKDPQVCSSPQLVEKGENRHQKSQFANKDAALKSDSDGRIGTEVVLMDVKSTKRRYSGSARPDQRVHGLSVSGSKSIPSYMQATESARAKVHGSMATKSSVDEYEGDGSAKKRHSLPIEDGRRGSSPRMRRSRSQIQNDFKEKNINLRCNSVGKVSILFSFLSSYILLCSTDCNYSCIS</sequence>
<feature type="compositionally biased region" description="Low complexity" evidence="4">
    <location>
        <begin position="254"/>
        <end position="265"/>
    </location>
</feature>
<comment type="subunit">
    <text evidence="3">Binds to multiple calmodulin (CaM) in the presence of Ca(2+) and CaM-like proteins.</text>
</comment>
<evidence type="ECO:0000259" key="5">
    <source>
        <dbReference type="Pfam" id="PF13178"/>
    </source>
</evidence>
<feature type="compositionally biased region" description="Polar residues" evidence="4">
    <location>
        <begin position="522"/>
        <end position="536"/>
    </location>
</feature>
<feature type="region of interest" description="Disordered" evidence="4">
    <location>
        <begin position="319"/>
        <end position="342"/>
    </location>
</feature>
<evidence type="ECO:0000256" key="1">
    <source>
        <dbReference type="ARBA" id="ARBA00022860"/>
    </source>
</evidence>
<feature type="compositionally biased region" description="Polar residues" evidence="4">
    <location>
        <begin position="273"/>
        <end position="286"/>
    </location>
</feature>
<dbReference type="Gene3D" id="1.20.5.190">
    <property type="match status" value="1"/>
</dbReference>
<feature type="compositionally biased region" description="Basic and acidic residues" evidence="4">
    <location>
        <begin position="16"/>
        <end position="27"/>
    </location>
</feature>
<feature type="region of interest" description="Disordered" evidence="4">
    <location>
        <begin position="1"/>
        <end position="33"/>
    </location>
</feature>
<dbReference type="PANTHER" id="PTHR32295:SF154">
    <property type="entry name" value="PROTEIN IQ-DOMAIN 32"/>
    <property type="match status" value="1"/>
</dbReference>
<dbReference type="InterPro" id="IPR000048">
    <property type="entry name" value="IQ_motif_EF-hand-BS"/>
</dbReference>